<proteinExistence type="predicted"/>
<protein>
    <submittedName>
        <fullName evidence="1">Uncharacterized protein</fullName>
    </submittedName>
</protein>
<sequence length="127" mass="14310">MEEYLYPQNKASLIFRDASGSPAIASTDLDTDTEKLPGLFARLRPFVNPKKIQKYKEDFDINKIQGGNLFEKLESLAAQDSHTLLHRCLVGLATGVTNPINKIAEVVLNMKTKQMMSLDRTSTYLLY</sequence>
<dbReference type="AlphaFoldDB" id="A0AAD3H895"/>
<keyword evidence="2" id="KW-1185">Reference proteome</keyword>
<gene>
    <name evidence="1" type="ORF">CTEN210_10541</name>
</gene>
<organism evidence="1 2">
    <name type="scientific">Chaetoceros tenuissimus</name>
    <dbReference type="NCBI Taxonomy" id="426638"/>
    <lineage>
        <taxon>Eukaryota</taxon>
        <taxon>Sar</taxon>
        <taxon>Stramenopiles</taxon>
        <taxon>Ochrophyta</taxon>
        <taxon>Bacillariophyta</taxon>
        <taxon>Coscinodiscophyceae</taxon>
        <taxon>Chaetocerotophycidae</taxon>
        <taxon>Chaetocerotales</taxon>
        <taxon>Chaetocerotaceae</taxon>
        <taxon>Chaetoceros</taxon>
    </lineage>
</organism>
<evidence type="ECO:0000313" key="2">
    <source>
        <dbReference type="Proteomes" id="UP001054902"/>
    </source>
</evidence>
<evidence type="ECO:0000313" key="1">
    <source>
        <dbReference type="EMBL" id="GFH54065.1"/>
    </source>
</evidence>
<comment type="caution">
    <text evidence="1">The sequence shown here is derived from an EMBL/GenBank/DDBJ whole genome shotgun (WGS) entry which is preliminary data.</text>
</comment>
<dbReference type="Proteomes" id="UP001054902">
    <property type="component" value="Unassembled WGS sequence"/>
</dbReference>
<name>A0AAD3H895_9STRA</name>
<dbReference type="EMBL" id="BLLK01000047">
    <property type="protein sequence ID" value="GFH54065.1"/>
    <property type="molecule type" value="Genomic_DNA"/>
</dbReference>
<accession>A0AAD3H895</accession>
<reference evidence="1 2" key="1">
    <citation type="journal article" date="2021" name="Sci. Rep.">
        <title>The genome of the diatom Chaetoceros tenuissimus carries an ancient integrated fragment of an extant virus.</title>
        <authorList>
            <person name="Hongo Y."/>
            <person name="Kimura K."/>
            <person name="Takaki Y."/>
            <person name="Yoshida Y."/>
            <person name="Baba S."/>
            <person name="Kobayashi G."/>
            <person name="Nagasaki K."/>
            <person name="Hano T."/>
            <person name="Tomaru Y."/>
        </authorList>
    </citation>
    <scope>NUCLEOTIDE SEQUENCE [LARGE SCALE GENOMIC DNA]</scope>
    <source>
        <strain evidence="1 2">NIES-3715</strain>
    </source>
</reference>